<feature type="transmembrane region" description="Helical" evidence="1">
    <location>
        <begin position="25"/>
        <end position="44"/>
    </location>
</feature>
<dbReference type="EMBL" id="QXJM01000040">
    <property type="protein sequence ID" value="RIE01135.1"/>
    <property type="molecule type" value="Genomic_DNA"/>
</dbReference>
<protein>
    <submittedName>
        <fullName evidence="2">Uncharacterized protein</fullName>
    </submittedName>
</protein>
<dbReference type="AlphaFoldDB" id="A0A398CFE4"/>
<gene>
    <name evidence="2" type="ORF">D3H35_22240</name>
</gene>
<accession>A0A398CFE4</accession>
<organism evidence="2 3">
    <name type="scientific">Cohnella faecalis</name>
    <dbReference type="NCBI Taxonomy" id="2315694"/>
    <lineage>
        <taxon>Bacteria</taxon>
        <taxon>Bacillati</taxon>
        <taxon>Bacillota</taxon>
        <taxon>Bacilli</taxon>
        <taxon>Bacillales</taxon>
        <taxon>Paenibacillaceae</taxon>
        <taxon>Cohnella</taxon>
    </lineage>
</organism>
<dbReference type="Proteomes" id="UP000266340">
    <property type="component" value="Unassembled WGS sequence"/>
</dbReference>
<keyword evidence="3" id="KW-1185">Reference proteome</keyword>
<evidence type="ECO:0000256" key="1">
    <source>
        <dbReference type="SAM" id="Phobius"/>
    </source>
</evidence>
<proteinExistence type="predicted"/>
<evidence type="ECO:0000313" key="3">
    <source>
        <dbReference type="Proteomes" id="UP000266340"/>
    </source>
</evidence>
<keyword evidence="1" id="KW-0812">Transmembrane</keyword>
<sequence length="73" mass="8921">MLLLFASWIMAEWRHWRKRSRRTRIWSLIFAVPSVYLSILFIGHPRWPGYGELLEWVYGAPSDWVVYWFESFG</sequence>
<comment type="caution">
    <text evidence="2">The sequence shown here is derived from an EMBL/GenBank/DDBJ whole genome shotgun (WGS) entry which is preliminary data.</text>
</comment>
<evidence type="ECO:0000313" key="2">
    <source>
        <dbReference type="EMBL" id="RIE01135.1"/>
    </source>
</evidence>
<keyword evidence="1" id="KW-1133">Transmembrane helix</keyword>
<reference evidence="2 3" key="1">
    <citation type="submission" date="2018-09" db="EMBL/GenBank/DDBJ databases">
        <title>Cohnella cavernae sp. nov., isolated from a karst cave.</title>
        <authorList>
            <person name="Zhu H."/>
        </authorList>
    </citation>
    <scope>NUCLEOTIDE SEQUENCE [LARGE SCALE GENOMIC DNA]</scope>
    <source>
        <strain evidence="2 3">K2E09-144</strain>
    </source>
</reference>
<name>A0A398CFE4_9BACL</name>
<keyword evidence="1" id="KW-0472">Membrane</keyword>